<accession>A0A5J9WWG6</accession>
<dbReference type="AlphaFoldDB" id="A0A5J9WWG6"/>
<dbReference type="InterPro" id="IPR032675">
    <property type="entry name" value="LRR_dom_sf"/>
</dbReference>
<dbReference type="InterPro" id="IPR057135">
    <property type="entry name" value="At4g27190-like_LRR"/>
</dbReference>
<dbReference type="InterPro" id="IPR050905">
    <property type="entry name" value="Plant_NBS-LRR"/>
</dbReference>
<organism evidence="2 3">
    <name type="scientific">Eragrostis curvula</name>
    <name type="common">weeping love grass</name>
    <dbReference type="NCBI Taxonomy" id="38414"/>
    <lineage>
        <taxon>Eukaryota</taxon>
        <taxon>Viridiplantae</taxon>
        <taxon>Streptophyta</taxon>
        <taxon>Embryophyta</taxon>
        <taxon>Tracheophyta</taxon>
        <taxon>Spermatophyta</taxon>
        <taxon>Magnoliopsida</taxon>
        <taxon>Liliopsida</taxon>
        <taxon>Poales</taxon>
        <taxon>Poaceae</taxon>
        <taxon>PACMAD clade</taxon>
        <taxon>Chloridoideae</taxon>
        <taxon>Eragrostideae</taxon>
        <taxon>Eragrostidinae</taxon>
        <taxon>Eragrostis</taxon>
    </lineage>
</organism>
<dbReference type="PANTHER" id="PTHR33463:SF148">
    <property type="entry name" value="NB-ARC DOMAIN-CONTAINING PROTEIN"/>
    <property type="match status" value="1"/>
</dbReference>
<protein>
    <recommendedName>
        <fullName evidence="1">Disease resistance protein At4g27190-like leucine-rich repeats domain-containing protein</fullName>
    </recommendedName>
</protein>
<gene>
    <name evidence="2" type="ORF">EJB05_02777</name>
</gene>
<feature type="non-terminal residue" evidence="2">
    <location>
        <position position="1"/>
    </location>
</feature>
<dbReference type="EMBL" id="RWGY01000002">
    <property type="protein sequence ID" value="TVU51354.1"/>
    <property type="molecule type" value="Genomic_DNA"/>
</dbReference>
<dbReference type="Proteomes" id="UP000324897">
    <property type="component" value="Chromosome 6"/>
</dbReference>
<keyword evidence="3" id="KW-1185">Reference proteome</keyword>
<evidence type="ECO:0000313" key="3">
    <source>
        <dbReference type="Proteomes" id="UP000324897"/>
    </source>
</evidence>
<proteinExistence type="predicted"/>
<feature type="domain" description="Disease resistance protein At4g27190-like leucine-rich repeats" evidence="1">
    <location>
        <begin position="838"/>
        <end position="950"/>
    </location>
</feature>
<dbReference type="OrthoDB" id="681717at2759"/>
<evidence type="ECO:0000259" key="1">
    <source>
        <dbReference type="Pfam" id="PF23247"/>
    </source>
</evidence>
<dbReference type="Gene3D" id="3.80.10.10">
    <property type="entry name" value="Ribonuclease Inhibitor"/>
    <property type="match status" value="2"/>
</dbReference>
<reference evidence="2 3" key="1">
    <citation type="journal article" date="2019" name="Sci. Rep.">
        <title>A high-quality genome of Eragrostis curvula grass provides insights into Poaceae evolution and supports new strategies to enhance forage quality.</title>
        <authorList>
            <person name="Carballo J."/>
            <person name="Santos B.A.C.M."/>
            <person name="Zappacosta D."/>
            <person name="Garbus I."/>
            <person name="Selva J.P."/>
            <person name="Gallo C.A."/>
            <person name="Diaz A."/>
            <person name="Albertini E."/>
            <person name="Caccamo M."/>
            <person name="Echenique V."/>
        </authorList>
    </citation>
    <scope>NUCLEOTIDE SEQUENCE [LARGE SCALE GENOMIC DNA]</scope>
    <source>
        <strain evidence="3">cv. Victoria</strain>
        <tissue evidence="2">Leaf</tissue>
    </source>
</reference>
<dbReference type="Pfam" id="PF23247">
    <property type="entry name" value="LRR_RPS2"/>
    <property type="match status" value="1"/>
</dbReference>
<dbReference type="PANTHER" id="PTHR33463">
    <property type="entry name" value="NB-ARC DOMAIN-CONTAINING PROTEIN-RELATED"/>
    <property type="match status" value="1"/>
</dbReference>
<dbReference type="SUPFAM" id="SSF52058">
    <property type="entry name" value="L domain-like"/>
    <property type="match status" value="1"/>
</dbReference>
<sequence length="1043" mass="117611">MSALQDGLMRVCKICAYMQVIEADTIDEAAEEILKALKEGTDATSRDNAVYLDGWDGLGASAVLRAVAQRLAGASPANHHGRSAQAGLEFEQVIHIDCSMWESRRALQRAAAEQLRLPAEAMAMLDRQDKEDDFHGVALGSRVEVQQVATEIYRHVQKLSRRFLVIFHNGSSEVMDLASVCGLPLSGYSTSKVLWTFQGRFRLKPRTKVDAAVGSTTSVVLAPRRKSREELWAYLVHQEASEVAAACKMNTSGLGILDQPEQVAECFLYMLDLCCRGSQFAGYDVATHGTSYWICDKDDADADADGLWRAADALQRELRLDVDYHQYLPSSPLAWSVESKPYWSSPTHGFTRILAGATPNGDMFQHYSDKLSVLKLSRCSFSFHSPPFLFCHSLRFLWFHHCQDTGISVGEGHPRGKEEDVRRCFQRLWVLDVRYTSCDQILSPQMLDLMTQLRELNVMGAHGWDMGQLQGRLPSLHKLRVTKSTIGCSCSEDDLFSEMNKVELLEFSGNDTVSLSRMWSLSGPGVSSCLDTVTVDESTGLERISFKGCTMLKNIFLRGWMGDIRMLDISGTAVKTLDLSSTVIRHLDELCLLDCEKLCAILWPEKDQMRDNLSILLLDTTAQSGSTSRSRIETMSPTAASAVARRGPPHSDEFPWYISVRDARLLVSLVPVYSTSRMTYVEVSSTSGGMIDDGIIKSGISSSVKLEASECNMMCEPGIMWMWPCPDAPDLSQQRCCYLHIQDQTRTKVPEFVIHCGKILHVHDGICGSVPSTTKYGSEWFNLEWCRIERCPISDCVFATGDAVGRIVFGYRLRTFWASQLSKALYIWKWSEPWGHTRRFPVLTLLHLDCCPRLIHVLPLSKPMIGDTIMARLETLEIVWCGDLREVFPLDVYAKSHVEREPLPVTLDFPGLKRIHLHELPKLQCICALRMSTPNLETIKIRACWSLTRLPIVRGDRTNKVVECDCEKEWCDRLEWDDASQARRYKMVHSPYYKKTLLRGTMLRSSLLLTLLSTQCINNVNIMWLGYVLQHSKCVYSKQCNQI</sequence>
<comment type="caution">
    <text evidence="2">The sequence shown here is derived from an EMBL/GenBank/DDBJ whole genome shotgun (WGS) entry which is preliminary data.</text>
</comment>
<evidence type="ECO:0000313" key="2">
    <source>
        <dbReference type="EMBL" id="TVU51354.1"/>
    </source>
</evidence>
<name>A0A5J9WWG6_9POAL</name>
<dbReference type="Gramene" id="TVU51354">
    <property type="protein sequence ID" value="TVU51354"/>
    <property type="gene ID" value="EJB05_02777"/>
</dbReference>